<dbReference type="Proteomes" id="UP000266188">
    <property type="component" value="Unassembled WGS sequence"/>
</dbReference>
<keyword evidence="3" id="KW-0862">Zinc</keyword>
<gene>
    <name evidence="8" type="ORF">PHISCL_08275</name>
</gene>
<dbReference type="Pfam" id="PF00226">
    <property type="entry name" value="DnaJ"/>
    <property type="match status" value="1"/>
</dbReference>
<dbReference type="InterPro" id="IPR036869">
    <property type="entry name" value="J_dom_sf"/>
</dbReference>
<evidence type="ECO:0000313" key="8">
    <source>
        <dbReference type="EMBL" id="RJE19379.1"/>
    </source>
</evidence>
<dbReference type="InterPro" id="IPR022755">
    <property type="entry name" value="Znf_C2H2_jaz"/>
</dbReference>
<feature type="domain" description="C2H2-type" evidence="7">
    <location>
        <begin position="311"/>
        <end position="335"/>
    </location>
</feature>
<dbReference type="SMART" id="SM00271">
    <property type="entry name" value="DnaJ"/>
    <property type="match status" value="1"/>
</dbReference>
<keyword evidence="2 4" id="KW-0863">Zinc-finger</keyword>
<evidence type="ECO:0000256" key="2">
    <source>
        <dbReference type="ARBA" id="ARBA00022771"/>
    </source>
</evidence>
<dbReference type="Pfam" id="PF21884">
    <property type="entry name" value="ZUO1-like_ZHD"/>
    <property type="match status" value="1"/>
</dbReference>
<feature type="compositionally biased region" description="Polar residues" evidence="5">
    <location>
        <begin position="1"/>
        <end position="13"/>
    </location>
</feature>
<sequence>MGQFHSKSGSTGPDSDEKQIEEKTDYYSLLEVRYDASEEEIKKAYRKKALELHPDRNYGNTEFTTQLFAEIQSAYEVLSDPQERAWYDNHRHALSGAGEDQKSHEYSYNMRMTTSEDIYRLFSQFSPRMEFSDSPKGFYGGLREAFDRLALEEKVACQWEDLQIIDYPTFGYRDYAFDDVRQFYLVWSGFSTNKSFAWKDIYRYSEAPDRRVRRLMEKENRHLREESIREFNSAVRSLVAFAKKRDPRYKANAQSETQRQETIRQASAAQAARSRAANNAKLRDVVTPEWARSEILDEDHFSVSEGELERFECVVCHKDFKNPRQLEAHERSKKHRKAVKQLCWEMESQNRHLGLNTYEEPENTGTGTNGPPLGQCCGDPLPGIPCANDKTRANDSVLNNSSDISGVPSDCQPETGTSTIPGKYLVLDDPSYTNCDENSVSGPEENATDYASREVVERRLQSDPFFDDNDIESLADDVCQNSSNLDVDGSLPSPPRRPLGKAKQKRNKKAAKMAMQQFPELTCATCNACFPSRTQLFRHLRELNHVQELDKVKIKRKGQIH</sequence>
<dbReference type="SUPFAM" id="SSF57667">
    <property type="entry name" value="beta-beta-alpha zinc fingers"/>
    <property type="match status" value="1"/>
</dbReference>
<dbReference type="PANTHER" id="PTHR44029:SF1">
    <property type="entry name" value="DNAJ HOMOLOG SUBFAMILY C MEMBER 21"/>
    <property type="match status" value="1"/>
</dbReference>
<dbReference type="InterPro" id="IPR001623">
    <property type="entry name" value="DnaJ_domain"/>
</dbReference>
<dbReference type="SUPFAM" id="SSF46565">
    <property type="entry name" value="Chaperone J-domain"/>
    <property type="match status" value="1"/>
</dbReference>
<reference evidence="9" key="1">
    <citation type="submission" date="2017-02" db="EMBL/GenBank/DDBJ databases">
        <authorList>
            <person name="Tafer H."/>
            <person name="Lopandic K."/>
        </authorList>
    </citation>
    <scope>NUCLEOTIDE SEQUENCE [LARGE SCALE GENOMIC DNA]</scope>
    <source>
        <strain evidence="9">CBS 366.77</strain>
    </source>
</reference>
<dbReference type="InterPro" id="IPR051964">
    <property type="entry name" value="Chaperone_stress_response"/>
</dbReference>
<dbReference type="PROSITE" id="PS00636">
    <property type="entry name" value="DNAJ_1"/>
    <property type="match status" value="1"/>
</dbReference>
<dbReference type="EMBL" id="MVGC01000412">
    <property type="protein sequence ID" value="RJE19379.1"/>
    <property type="molecule type" value="Genomic_DNA"/>
</dbReference>
<dbReference type="PANTHER" id="PTHR44029">
    <property type="entry name" value="DNAJ HOMOLOG SUBFAMILY C MEMBER 21"/>
    <property type="match status" value="1"/>
</dbReference>
<dbReference type="GO" id="GO:0003676">
    <property type="term" value="F:nucleic acid binding"/>
    <property type="evidence" value="ECO:0007669"/>
    <property type="project" value="InterPro"/>
</dbReference>
<dbReference type="AlphaFoldDB" id="A0A3A2Z8E9"/>
<dbReference type="GO" id="GO:0005737">
    <property type="term" value="C:cytoplasm"/>
    <property type="evidence" value="ECO:0007669"/>
    <property type="project" value="TreeGrafter"/>
</dbReference>
<dbReference type="PRINTS" id="PR00625">
    <property type="entry name" value="JDOMAIN"/>
</dbReference>
<accession>A0A3A2Z8E9</accession>
<name>A0A3A2Z8E9_9EURO</name>
<dbReference type="InterPro" id="IPR018253">
    <property type="entry name" value="DnaJ_domain_CS"/>
</dbReference>
<dbReference type="InterPro" id="IPR003604">
    <property type="entry name" value="Matrin/U1-like-C_Znf_C2H2"/>
</dbReference>
<proteinExistence type="predicted"/>
<feature type="region of interest" description="Disordered" evidence="5">
    <location>
        <begin position="399"/>
        <end position="422"/>
    </location>
</feature>
<dbReference type="InterPro" id="IPR054076">
    <property type="entry name" value="ZUO1-like_ZHD"/>
</dbReference>
<evidence type="ECO:0000256" key="3">
    <source>
        <dbReference type="ARBA" id="ARBA00022833"/>
    </source>
</evidence>
<dbReference type="PROSITE" id="PS00028">
    <property type="entry name" value="ZINC_FINGER_C2H2_1"/>
    <property type="match status" value="2"/>
</dbReference>
<feature type="domain" description="C2H2-type" evidence="7">
    <location>
        <begin position="521"/>
        <end position="550"/>
    </location>
</feature>
<protein>
    <submittedName>
        <fullName evidence="8">C2H2 finger domain protein</fullName>
    </submittedName>
</protein>
<dbReference type="Gene3D" id="3.30.160.60">
    <property type="entry name" value="Classic Zinc Finger"/>
    <property type="match status" value="1"/>
</dbReference>
<dbReference type="OrthoDB" id="5894at2759"/>
<dbReference type="InterPro" id="IPR036236">
    <property type="entry name" value="Znf_C2H2_sf"/>
</dbReference>
<dbReference type="Gene3D" id="1.10.287.110">
    <property type="entry name" value="DnaJ domain"/>
    <property type="match status" value="1"/>
</dbReference>
<dbReference type="Pfam" id="PF12171">
    <property type="entry name" value="zf-C2H2_jaz"/>
    <property type="match status" value="1"/>
</dbReference>
<dbReference type="PROSITE" id="PS50157">
    <property type="entry name" value="ZINC_FINGER_C2H2_2"/>
    <property type="match status" value="2"/>
</dbReference>
<feature type="domain" description="J" evidence="6">
    <location>
        <begin position="25"/>
        <end position="91"/>
    </location>
</feature>
<dbReference type="SMART" id="SM00355">
    <property type="entry name" value="ZnF_C2H2"/>
    <property type="match status" value="2"/>
</dbReference>
<evidence type="ECO:0000259" key="7">
    <source>
        <dbReference type="PROSITE" id="PS50157"/>
    </source>
</evidence>
<dbReference type="PROSITE" id="PS50076">
    <property type="entry name" value="DNAJ_2"/>
    <property type="match status" value="1"/>
</dbReference>
<organism evidence="8 9">
    <name type="scientific">Aspergillus sclerotialis</name>
    <dbReference type="NCBI Taxonomy" id="2070753"/>
    <lineage>
        <taxon>Eukaryota</taxon>
        <taxon>Fungi</taxon>
        <taxon>Dikarya</taxon>
        <taxon>Ascomycota</taxon>
        <taxon>Pezizomycotina</taxon>
        <taxon>Eurotiomycetes</taxon>
        <taxon>Eurotiomycetidae</taxon>
        <taxon>Eurotiales</taxon>
        <taxon>Aspergillaceae</taxon>
        <taxon>Aspergillus</taxon>
        <taxon>Aspergillus subgen. Polypaecilum</taxon>
    </lineage>
</organism>
<keyword evidence="9" id="KW-1185">Reference proteome</keyword>
<evidence type="ECO:0000256" key="5">
    <source>
        <dbReference type="SAM" id="MobiDB-lite"/>
    </source>
</evidence>
<dbReference type="STRING" id="2070753.A0A3A2Z8E9"/>
<feature type="region of interest" description="Disordered" evidence="5">
    <location>
        <begin position="1"/>
        <end position="22"/>
    </location>
</feature>
<dbReference type="GO" id="GO:0008270">
    <property type="term" value="F:zinc ion binding"/>
    <property type="evidence" value="ECO:0007669"/>
    <property type="project" value="UniProtKB-KW"/>
</dbReference>
<dbReference type="InterPro" id="IPR013087">
    <property type="entry name" value="Znf_C2H2_type"/>
</dbReference>
<comment type="caution">
    <text evidence="8">The sequence shown here is derived from an EMBL/GenBank/DDBJ whole genome shotgun (WGS) entry which is preliminary data.</text>
</comment>
<evidence type="ECO:0000256" key="4">
    <source>
        <dbReference type="PROSITE-ProRule" id="PRU00042"/>
    </source>
</evidence>
<dbReference type="Pfam" id="PF12874">
    <property type="entry name" value="zf-met"/>
    <property type="match status" value="1"/>
</dbReference>
<keyword evidence="1" id="KW-0479">Metal-binding</keyword>
<evidence type="ECO:0000259" key="6">
    <source>
        <dbReference type="PROSITE" id="PS50076"/>
    </source>
</evidence>
<feature type="region of interest" description="Disordered" evidence="5">
    <location>
        <begin position="482"/>
        <end position="502"/>
    </location>
</feature>
<evidence type="ECO:0000313" key="9">
    <source>
        <dbReference type="Proteomes" id="UP000266188"/>
    </source>
</evidence>
<dbReference type="SMART" id="SM00451">
    <property type="entry name" value="ZnF_U1"/>
    <property type="match status" value="2"/>
</dbReference>
<dbReference type="CDD" id="cd06257">
    <property type="entry name" value="DnaJ"/>
    <property type="match status" value="1"/>
</dbReference>
<evidence type="ECO:0000256" key="1">
    <source>
        <dbReference type="ARBA" id="ARBA00022723"/>
    </source>
</evidence>